<evidence type="ECO:0000256" key="1">
    <source>
        <dbReference type="SAM" id="MobiDB-lite"/>
    </source>
</evidence>
<accession>A0ABN0C7T7</accession>
<organism evidence="2 3">
    <name type="scientific">Cutibacterium modestum HL044PA1</name>
    <dbReference type="NCBI Taxonomy" id="765109"/>
    <lineage>
        <taxon>Bacteria</taxon>
        <taxon>Bacillati</taxon>
        <taxon>Actinomycetota</taxon>
        <taxon>Actinomycetes</taxon>
        <taxon>Propionibacteriales</taxon>
        <taxon>Propionibacteriaceae</taxon>
        <taxon>Cutibacterium</taxon>
        <taxon>Cutibacterium modestum</taxon>
    </lineage>
</organism>
<feature type="region of interest" description="Disordered" evidence="1">
    <location>
        <begin position="1"/>
        <end position="40"/>
    </location>
</feature>
<reference evidence="2" key="1">
    <citation type="submission" date="2010-08" db="EMBL/GenBank/DDBJ databases">
        <authorList>
            <person name="Weinstock G."/>
            <person name="Sodergren E."/>
            <person name="Clifton S."/>
            <person name="Fulton L."/>
            <person name="Fulton B."/>
            <person name="Courtney L."/>
            <person name="Fronick C."/>
            <person name="Harrison M."/>
            <person name="Strong C."/>
            <person name="Farmer C."/>
            <person name="Delahaunty K."/>
            <person name="Markovic C."/>
            <person name="Hall O."/>
            <person name="Minx P."/>
            <person name="Tomlinson C."/>
            <person name="Mitreva M."/>
            <person name="Hou S."/>
            <person name="Chen J."/>
            <person name="Wollam A."/>
            <person name="Pepin K.H."/>
            <person name="Johnson M."/>
            <person name="Bhonagiri V."/>
            <person name="Zhang X."/>
            <person name="Suruliraj S."/>
            <person name="Warren W."/>
            <person name="Chinwalla A."/>
            <person name="Mardis E.R."/>
            <person name="Wilson R.K."/>
        </authorList>
    </citation>
    <scope>NUCLEOTIDE SEQUENCE [LARGE SCALE GENOMIC DNA]</scope>
    <source>
        <strain evidence="2">HL044PA1</strain>
    </source>
</reference>
<proteinExistence type="predicted"/>
<evidence type="ECO:0000313" key="3">
    <source>
        <dbReference type="Proteomes" id="UP000003179"/>
    </source>
</evidence>
<feature type="compositionally biased region" description="Low complexity" evidence="1">
    <location>
        <begin position="22"/>
        <end position="40"/>
    </location>
</feature>
<keyword evidence="3" id="KW-1185">Reference proteome</keyword>
<comment type="caution">
    <text evidence="2">The sequence shown here is derived from an EMBL/GenBank/DDBJ whole genome shotgun (WGS) entry which is preliminary data.</text>
</comment>
<protein>
    <submittedName>
        <fullName evidence="2">Uncharacterized protein</fullName>
    </submittedName>
</protein>
<gene>
    <name evidence="2" type="ORF">HMPREF9607_00549</name>
</gene>
<dbReference type="EMBL" id="ADZU01000011">
    <property type="protein sequence ID" value="EFS93336.1"/>
    <property type="molecule type" value="Genomic_DNA"/>
</dbReference>
<dbReference type="Proteomes" id="UP000003179">
    <property type="component" value="Unassembled WGS sequence"/>
</dbReference>
<evidence type="ECO:0000313" key="2">
    <source>
        <dbReference type="EMBL" id="EFS93336.1"/>
    </source>
</evidence>
<name>A0ABN0C7T7_9ACTN</name>
<sequence>MNHAQSALDELHTQMAKAFSDSQQRTGTSGRSGRGASARG</sequence>